<feature type="compositionally biased region" description="Pro residues" evidence="10">
    <location>
        <begin position="789"/>
        <end position="802"/>
    </location>
</feature>
<feature type="compositionally biased region" description="Pro residues" evidence="10">
    <location>
        <begin position="705"/>
        <end position="714"/>
    </location>
</feature>
<dbReference type="SMART" id="SM00160">
    <property type="entry name" value="RanBD"/>
    <property type="match status" value="1"/>
</dbReference>
<dbReference type="PANTHER" id="PTHR11202:SF22">
    <property type="entry name" value="PROTEIN ENABLED"/>
    <property type="match status" value="1"/>
</dbReference>
<evidence type="ECO:0000313" key="14">
    <source>
        <dbReference type="Proteomes" id="UP000678499"/>
    </source>
</evidence>
<evidence type="ECO:0000256" key="10">
    <source>
        <dbReference type="SAM" id="MobiDB-lite"/>
    </source>
</evidence>
<feature type="compositionally biased region" description="Low complexity" evidence="10">
    <location>
        <begin position="832"/>
        <end position="844"/>
    </location>
</feature>
<feature type="compositionally biased region" description="Low complexity" evidence="10">
    <location>
        <begin position="852"/>
        <end position="874"/>
    </location>
</feature>
<dbReference type="InterPro" id="IPR000195">
    <property type="entry name" value="Rab-GAP-TBC_dom"/>
</dbReference>
<dbReference type="InterPro" id="IPR035969">
    <property type="entry name" value="Rab-GAP_TBC_sf"/>
</dbReference>
<keyword evidence="4" id="KW-0963">Cytoplasm</keyword>
<dbReference type="FunFam" id="2.30.29.30:FF:000047">
    <property type="entry name" value="vasodilator-stimulated phosphoprotein isoform X2"/>
    <property type="match status" value="1"/>
</dbReference>
<dbReference type="OrthoDB" id="294251at2759"/>
<evidence type="ECO:0000259" key="12">
    <source>
        <dbReference type="PROSITE" id="PS50229"/>
    </source>
</evidence>
<accession>A0A7R9BI63</accession>
<evidence type="ECO:0000259" key="11">
    <source>
        <dbReference type="PROSITE" id="PS50086"/>
    </source>
</evidence>
<keyword evidence="9" id="KW-0966">Cell projection</keyword>
<gene>
    <name evidence="13" type="ORF">NMOB1V02_LOCUS3587</name>
</gene>
<dbReference type="AlphaFoldDB" id="A0A7R9BI63"/>
<feature type="region of interest" description="Disordered" evidence="10">
    <location>
        <begin position="698"/>
        <end position="975"/>
    </location>
</feature>
<dbReference type="Gene3D" id="1.10.472.80">
    <property type="entry name" value="Ypt/Rab-GAP domain of gyp1p, domain 3"/>
    <property type="match status" value="1"/>
</dbReference>
<feature type="compositionally biased region" description="Pro residues" evidence="10">
    <location>
        <begin position="730"/>
        <end position="743"/>
    </location>
</feature>
<evidence type="ECO:0000256" key="7">
    <source>
        <dbReference type="ARBA" id="ARBA00023203"/>
    </source>
</evidence>
<dbReference type="GO" id="GO:0005856">
    <property type="term" value="C:cytoskeleton"/>
    <property type="evidence" value="ECO:0007669"/>
    <property type="project" value="UniProtKB-SubCell"/>
</dbReference>
<dbReference type="Pfam" id="PF00566">
    <property type="entry name" value="RabGAP-TBC"/>
    <property type="match status" value="1"/>
</dbReference>
<dbReference type="GO" id="GO:0005829">
    <property type="term" value="C:cytosol"/>
    <property type="evidence" value="ECO:0007669"/>
    <property type="project" value="UniProtKB-ARBA"/>
</dbReference>
<dbReference type="SMART" id="SM00164">
    <property type="entry name" value="TBC"/>
    <property type="match status" value="1"/>
</dbReference>
<dbReference type="GO" id="GO:0017124">
    <property type="term" value="F:SH3 domain binding"/>
    <property type="evidence" value="ECO:0007669"/>
    <property type="project" value="UniProtKB-KW"/>
</dbReference>
<dbReference type="PROSITE" id="PS50229">
    <property type="entry name" value="WH1"/>
    <property type="match status" value="1"/>
</dbReference>
<dbReference type="PANTHER" id="PTHR11202">
    <property type="entry name" value="SPROUTY-RELATED, EVH1 DOMAIN-CONTAINING PROTEIN FAMILY MEMBER"/>
    <property type="match status" value="1"/>
</dbReference>
<keyword evidence="14" id="KW-1185">Reference proteome</keyword>
<keyword evidence="5" id="KW-0597">Phosphoprotein</keyword>
<dbReference type="Gene3D" id="1.10.10.750">
    <property type="entry name" value="Ypt/Rab-GAP domain of gyp1p, domain 1"/>
    <property type="match status" value="1"/>
</dbReference>
<feature type="compositionally biased region" description="Pro residues" evidence="10">
    <location>
        <begin position="613"/>
        <end position="628"/>
    </location>
</feature>
<dbReference type="EMBL" id="CAJPEX010000484">
    <property type="protein sequence ID" value="CAG0915952.1"/>
    <property type="molecule type" value="Genomic_DNA"/>
</dbReference>
<dbReference type="Proteomes" id="UP000678499">
    <property type="component" value="Unassembled WGS sequence"/>
</dbReference>
<feature type="region of interest" description="Disordered" evidence="10">
    <location>
        <begin position="611"/>
        <end position="683"/>
    </location>
</feature>
<feature type="region of interest" description="Disordered" evidence="10">
    <location>
        <begin position="89"/>
        <end position="123"/>
    </location>
</feature>
<sequence>MRMERCDLPPQSLSLAQALDKLSLFYKPATRTLESRPHADVFADDGSPHICDKADGDSGYFVESPRSTLEKDAVFSVCTDASSFSSLCSDDDVGARDSDGDLENDEETNGPVQTSSVPERKTGKRRGISHIFGLFSSLTVKKTASVSSLSSAGQAGAGTLILESRPAHLPAKSHHEQARHVVLYRQMLDAAKRKESLESRKKEKETKDLLKQEEAITRAAQFWSSQVLTDWESMKYHKQTKEMFAKGIPPSVRGQVWKKAIGNGLGISSSYCADALKRFAGGPYHATLHILLTAYATENPETGYVQGMSFLGAVLLLQMDLEDAYVAFSNLMSRPLFSALYSMHQPTMEAYFSAFESVLENNLPVLSAHFRALDLKPCLYLLDWLYTLFSRPLPLDVACRIWDVYFSKVCTSDDDEFLFAVAVGLLRFHQRRLLEMDFIQNAQFLTRNMQASGAETDADHLLKLVGGIVLVGHAQPGRNFGHLVAKKPFAVLVQDNLASRNEQSIASARASVMVYDDVLRKWIPSGSSSGLSKVHIYQHMANFTFRVVGRKLQDHEVVINCSVLKTLKYNQATPTFHQWRDSKQSVYGLNFSSKEDADNFAAAMQHAIQVLNSPPPQVGPGAPLPPTPSSSSSSLSNSQLYGVLQPPTPPVQPIYQSVQGMNGDWEDPYMRSGQDTEVQDPRASQTVMNHGHMVHNASMPMLMNAPPPPMPPPGGHHRTSSAPPGQGPGAPVPPPPPPPPLPVPGHQNSQMVYGVNVPPPPPLPLPNQAIANGYLPPTSSGPVMQPSPSNGPAPPPPPPPLPAATGRSANDALPGSLAAALQNAKLKKRQQSVESMQSVSSSSSNTNSGTYATLGRASGAQAAASANAAGPGLADMMDEMTKTLARRRAAAERKEVRDDSDEGQKPRDKTSPGSGSLNGRNEERYGKLPGTSAGQLGLGSGALVNGESPKSLRRRTSSTSDNGGPKLNGGDSLDATISTLKQEVLRELRAEMSQLRSDLLDEMHQIKQEIIEDPGFLK</sequence>
<dbReference type="CDD" id="cd01207">
    <property type="entry name" value="EVH1_Ena_VASP-like"/>
    <property type="match status" value="1"/>
</dbReference>
<evidence type="ECO:0000256" key="8">
    <source>
        <dbReference type="ARBA" id="ARBA00023212"/>
    </source>
</evidence>
<dbReference type="SUPFAM" id="SSF50729">
    <property type="entry name" value="PH domain-like"/>
    <property type="match status" value="1"/>
</dbReference>
<dbReference type="InterPro" id="IPR011993">
    <property type="entry name" value="PH-like_dom_sf"/>
</dbReference>
<dbReference type="GO" id="GO:0030054">
    <property type="term" value="C:cell junction"/>
    <property type="evidence" value="ECO:0007669"/>
    <property type="project" value="UniProtKB-ARBA"/>
</dbReference>
<evidence type="ECO:0000256" key="2">
    <source>
        <dbReference type="ARBA" id="ARBA00004510"/>
    </source>
</evidence>
<comment type="subcellular location">
    <subcellularLocation>
        <location evidence="2">Cell projection</location>
        <location evidence="2">Lamellipodium</location>
    </subcellularLocation>
    <subcellularLocation>
        <location evidence="1">Cytoplasm</location>
        <location evidence="1">Cytoskeleton</location>
    </subcellularLocation>
</comment>
<dbReference type="Gene3D" id="1.10.8.270">
    <property type="entry name" value="putative rabgap domain of human tbc1 domain family member 14 like domains"/>
    <property type="match status" value="1"/>
</dbReference>
<evidence type="ECO:0000256" key="5">
    <source>
        <dbReference type="ARBA" id="ARBA00022553"/>
    </source>
</evidence>
<keyword evidence="7" id="KW-0009">Actin-binding</keyword>
<dbReference type="InterPro" id="IPR000156">
    <property type="entry name" value="Ran_bind_dom"/>
</dbReference>
<dbReference type="PROSITE" id="PS50086">
    <property type="entry name" value="TBC_RABGAP"/>
    <property type="match status" value="1"/>
</dbReference>
<comment type="similarity">
    <text evidence="3">Belongs to the Ena/VASP family.</text>
</comment>
<evidence type="ECO:0000256" key="1">
    <source>
        <dbReference type="ARBA" id="ARBA00004245"/>
    </source>
</evidence>
<dbReference type="EMBL" id="OA882521">
    <property type="protein sequence ID" value="CAD7275800.1"/>
    <property type="molecule type" value="Genomic_DNA"/>
</dbReference>
<feature type="domain" description="WH1" evidence="12">
    <location>
        <begin position="497"/>
        <end position="611"/>
    </location>
</feature>
<dbReference type="Gene3D" id="2.30.29.30">
    <property type="entry name" value="Pleckstrin-homology domain (PH domain)/Phosphotyrosine-binding domain (PTB)"/>
    <property type="match status" value="1"/>
</dbReference>
<name>A0A7R9BI63_9CRUS</name>
<dbReference type="SUPFAM" id="SSF47923">
    <property type="entry name" value="Ypt/Rab-GAP domain of gyp1p"/>
    <property type="match status" value="2"/>
</dbReference>
<keyword evidence="6" id="KW-0729">SH3-binding</keyword>
<feature type="domain" description="Rab-GAP TBC" evidence="11">
    <location>
        <begin position="247"/>
        <end position="409"/>
    </location>
</feature>
<proteinExistence type="inferred from homology"/>
<evidence type="ECO:0000256" key="3">
    <source>
        <dbReference type="ARBA" id="ARBA00009785"/>
    </source>
</evidence>
<dbReference type="GO" id="GO:0003779">
    <property type="term" value="F:actin binding"/>
    <property type="evidence" value="ECO:0007669"/>
    <property type="project" value="UniProtKB-KW"/>
</dbReference>
<dbReference type="GO" id="GO:0030027">
    <property type="term" value="C:lamellipodium"/>
    <property type="evidence" value="ECO:0007669"/>
    <property type="project" value="UniProtKB-SubCell"/>
</dbReference>
<evidence type="ECO:0000256" key="6">
    <source>
        <dbReference type="ARBA" id="ARBA00023036"/>
    </source>
</evidence>
<dbReference type="InterPro" id="IPR000697">
    <property type="entry name" value="WH1/EVH1_dom"/>
</dbReference>
<evidence type="ECO:0000256" key="9">
    <source>
        <dbReference type="ARBA" id="ARBA00023273"/>
    </source>
</evidence>
<organism evidence="13">
    <name type="scientific">Notodromas monacha</name>
    <dbReference type="NCBI Taxonomy" id="399045"/>
    <lineage>
        <taxon>Eukaryota</taxon>
        <taxon>Metazoa</taxon>
        <taxon>Ecdysozoa</taxon>
        <taxon>Arthropoda</taxon>
        <taxon>Crustacea</taxon>
        <taxon>Oligostraca</taxon>
        <taxon>Ostracoda</taxon>
        <taxon>Podocopa</taxon>
        <taxon>Podocopida</taxon>
        <taxon>Cypridocopina</taxon>
        <taxon>Cypridoidea</taxon>
        <taxon>Cyprididae</taxon>
        <taxon>Notodromas</taxon>
    </lineage>
</organism>
<dbReference type="Pfam" id="PF00568">
    <property type="entry name" value="WH1"/>
    <property type="match status" value="1"/>
</dbReference>
<feature type="compositionally biased region" description="Low complexity" evidence="10">
    <location>
        <begin position="629"/>
        <end position="639"/>
    </location>
</feature>
<protein>
    <submittedName>
        <fullName evidence="13">Uncharacterized protein</fullName>
    </submittedName>
</protein>
<feature type="compositionally biased region" description="Basic and acidic residues" evidence="10">
    <location>
        <begin position="889"/>
        <end position="910"/>
    </location>
</feature>
<keyword evidence="8" id="KW-0206">Cytoskeleton</keyword>
<dbReference type="SMART" id="SM00461">
    <property type="entry name" value="WH1"/>
    <property type="match status" value="1"/>
</dbReference>
<reference evidence="13" key="1">
    <citation type="submission" date="2020-11" db="EMBL/GenBank/DDBJ databases">
        <authorList>
            <person name="Tran Van P."/>
        </authorList>
    </citation>
    <scope>NUCLEOTIDE SEQUENCE</scope>
</reference>
<evidence type="ECO:0000313" key="13">
    <source>
        <dbReference type="EMBL" id="CAD7275800.1"/>
    </source>
</evidence>
<evidence type="ECO:0000256" key="4">
    <source>
        <dbReference type="ARBA" id="ARBA00022490"/>
    </source>
</evidence>